<proteinExistence type="predicted"/>
<evidence type="ECO:0008006" key="3">
    <source>
        <dbReference type="Google" id="ProtNLM"/>
    </source>
</evidence>
<gene>
    <name evidence="1" type="ORF">PRECH8_10810</name>
</gene>
<accession>A0A916QBY6</accession>
<organism evidence="1 2">
    <name type="scientific">Insulibacter thermoxylanivorax</name>
    <dbReference type="NCBI Taxonomy" id="2749268"/>
    <lineage>
        <taxon>Bacteria</taxon>
        <taxon>Bacillati</taxon>
        <taxon>Bacillota</taxon>
        <taxon>Bacilli</taxon>
        <taxon>Bacillales</taxon>
        <taxon>Paenibacillaceae</taxon>
        <taxon>Insulibacter</taxon>
    </lineage>
</organism>
<dbReference type="InterPro" id="IPR014962">
    <property type="entry name" value="YolD"/>
</dbReference>
<dbReference type="EMBL" id="BMAQ01000006">
    <property type="protein sequence ID" value="GFR37785.1"/>
    <property type="molecule type" value="Genomic_DNA"/>
</dbReference>
<keyword evidence="2" id="KW-1185">Reference proteome</keyword>
<evidence type="ECO:0000313" key="1">
    <source>
        <dbReference type="EMBL" id="GFR37785.1"/>
    </source>
</evidence>
<dbReference type="AlphaFoldDB" id="A0A916QBY6"/>
<dbReference type="Pfam" id="PF08863">
    <property type="entry name" value="YolD"/>
    <property type="match status" value="1"/>
</dbReference>
<evidence type="ECO:0000313" key="2">
    <source>
        <dbReference type="Proteomes" id="UP000654993"/>
    </source>
</evidence>
<sequence>MFLPEHREQLLAQRRSRQAFRMPHLDEERLADMSRAVSDSFTHEQPITVVYGTKYGTQRFTGIVKGVDPFAGRVKLVRTADNESQAASGEEDETLQIAFRQIVDIQE</sequence>
<name>A0A916QBY6_9BACL</name>
<reference evidence="1" key="2">
    <citation type="journal article" date="2021" name="Data Brief">
        <title>Draft genome sequence data of the facultative, thermophilic, xylanolytic bacterium Paenibacillus sp. strain DA-C8.</title>
        <authorList>
            <person name="Chhe C."/>
            <person name="Uke A."/>
            <person name="Baramee S."/>
            <person name="Ungkulpasvich U."/>
            <person name="Tachaapaikoon C."/>
            <person name="Pason P."/>
            <person name="Waeonukul R."/>
            <person name="Ratanakhanokchai K."/>
            <person name="Kosugi A."/>
        </authorList>
    </citation>
    <scope>NUCLEOTIDE SEQUENCE</scope>
    <source>
        <strain evidence="1">DA-C8</strain>
    </source>
</reference>
<protein>
    <recommendedName>
        <fullName evidence="3">YolD-like protein</fullName>
    </recommendedName>
</protein>
<reference evidence="1" key="1">
    <citation type="submission" date="2020-08" db="EMBL/GenBank/DDBJ databases">
        <authorList>
            <person name="Uke A."/>
            <person name="Chhe C."/>
            <person name="Baramee S."/>
            <person name="Kosugi A."/>
        </authorList>
    </citation>
    <scope>NUCLEOTIDE SEQUENCE</scope>
    <source>
        <strain evidence="1">DA-C8</strain>
    </source>
</reference>
<comment type="caution">
    <text evidence="1">The sequence shown here is derived from an EMBL/GenBank/DDBJ whole genome shotgun (WGS) entry which is preliminary data.</text>
</comment>
<dbReference type="Proteomes" id="UP000654993">
    <property type="component" value="Unassembled WGS sequence"/>
</dbReference>